<dbReference type="PROSITE" id="PS01124">
    <property type="entry name" value="HTH_ARAC_FAMILY_2"/>
    <property type="match status" value="1"/>
</dbReference>
<reference evidence="12" key="1">
    <citation type="journal article" date="2019" name="Int. J. Syst. Evol. Microbiol.">
        <title>The Global Catalogue of Microorganisms (GCM) 10K type strain sequencing project: providing services to taxonomists for standard genome sequencing and annotation.</title>
        <authorList>
            <consortium name="The Broad Institute Genomics Platform"/>
            <consortium name="The Broad Institute Genome Sequencing Center for Infectious Disease"/>
            <person name="Wu L."/>
            <person name="Ma J."/>
        </authorList>
    </citation>
    <scope>NUCLEOTIDE SEQUENCE [LARGE SCALE GENOMIC DNA]</scope>
    <source>
        <strain evidence="12">KCTC 12907</strain>
    </source>
</reference>
<evidence type="ECO:0000256" key="4">
    <source>
        <dbReference type="ARBA" id="ARBA00022729"/>
    </source>
</evidence>
<keyword evidence="3" id="KW-0813">Transport</keyword>
<comment type="subcellular location">
    <subcellularLocation>
        <location evidence="1">Cell envelope</location>
    </subcellularLocation>
</comment>
<feature type="domain" description="HTH araC/xylS-type" evidence="9">
    <location>
        <begin position="180"/>
        <end position="278"/>
    </location>
</feature>
<keyword evidence="12" id="KW-1185">Reference proteome</keyword>
<dbReference type="PANTHER" id="PTHR30532:SF26">
    <property type="entry name" value="IRON(3+)-HYDROXAMATE-BINDING PROTEIN FHUD"/>
    <property type="match status" value="1"/>
</dbReference>
<dbReference type="EMBL" id="JBHTAI010000020">
    <property type="protein sequence ID" value="MFC7152045.1"/>
    <property type="molecule type" value="Genomic_DNA"/>
</dbReference>
<dbReference type="RefSeq" id="WP_378048615.1">
    <property type="nucleotide sequence ID" value="NZ_JBHMDN010000017.1"/>
</dbReference>
<dbReference type="Gene3D" id="1.10.10.60">
    <property type="entry name" value="Homeodomain-like"/>
    <property type="match status" value="2"/>
</dbReference>
<proteinExistence type="inferred from homology"/>
<organism evidence="11 12">
    <name type="scientific">Cohnella cellulosilytica</name>
    <dbReference type="NCBI Taxonomy" id="986710"/>
    <lineage>
        <taxon>Bacteria</taxon>
        <taxon>Bacillati</taxon>
        <taxon>Bacillota</taxon>
        <taxon>Bacilli</taxon>
        <taxon>Bacillales</taxon>
        <taxon>Paenibacillaceae</taxon>
        <taxon>Cohnella</taxon>
    </lineage>
</organism>
<keyword evidence="6" id="KW-0238">DNA-binding</keyword>
<evidence type="ECO:0000256" key="2">
    <source>
        <dbReference type="ARBA" id="ARBA00008814"/>
    </source>
</evidence>
<feature type="domain" description="Fe/B12 periplasmic-binding" evidence="10">
    <location>
        <begin position="398"/>
        <end position="648"/>
    </location>
</feature>
<dbReference type="PANTHER" id="PTHR30532">
    <property type="entry name" value="IRON III DICITRATE-BINDING PERIPLASMIC PROTEIN"/>
    <property type="match status" value="1"/>
</dbReference>
<sequence>MLHLNEHIQLWNLARIRRIEVRKLALKPGERASFAVRSAGFLCMSKGEALILLNRRAYSVKNLQIFHMPKKSYCEMNAGVDGVEYMIVGYEADWDNPPTDETLSLLNRCSPFETVYDVIPHQPVVLYDLLGEMLALSRLPEQTVSLRLKGVFYQWLSHVIEQFHGGPSPSRAFSPAELVTMTLEYMLKHYSEPHTLDTLALAVHRSPGYLSNCFKQVLDRGPIDCLIRLRIRKACELLAGTQLPLRTIAAAVGYQDAYYFSNAFKKHVGISPHRYRKLPREEDVTFPEGRNPIVDPMASCYIPIRDNENHYQRTDGGSTHMFNHSTKVPASLLLAFGLLLGGCGSSAVNDASPSASSSVSPSPTASQASESASAAASAEAGTRIVATSMGEVEVPAAPERVVTDFYLGYLLELGVKPLGTNRMFMENPYLEDQVEGIADISDNLEAIVSLNPDLIVTGDAAKYEAYAKIAPTVYLEVNANIREQMDQLGVFLGKSPEASAWLATFEEKLAKAKERVKAHLSEGETVTVFDGGIDKQITLYGNAYTGKTIHGELDMPMNENVVRDIDSKVGWMSISNEVVDKYAGDHIFMAVDAKAESYDYAGDSIWGTLPAVINDELYEIDGYRFYFSDPISVMGQIEDVADMMDERAQAKAAQ</sequence>
<dbReference type="Gene3D" id="3.40.50.1980">
    <property type="entry name" value="Nitrogenase molybdenum iron protein domain"/>
    <property type="match status" value="2"/>
</dbReference>
<dbReference type="PROSITE" id="PS00041">
    <property type="entry name" value="HTH_ARAC_FAMILY_1"/>
    <property type="match status" value="1"/>
</dbReference>
<dbReference type="InterPro" id="IPR018062">
    <property type="entry name" value="HTH_AraC-typ_CS"/>
</dbReference>
<keyword evidence="4" id="KW-0732">Signal</keyword>
<dbReference type="InterPro" id="IPR002491">
    <property type="entry name" value="ABC_transptr_periplasmic_BD"/>
</dbReference>
<gene>
    <name evidence="11" type="ORF">ACFQMJ_26200</name>
</gene>
<dbReference type="SUPFAM" id="SSF53807">
    <property type="entry name" value="Helical backbone' metal receptor"/>
    <property type="match status" value="1"/>
</dbReference>
<evidence type="ECO:0000256" key="3">
    <source>
        <dbReference type="ARBA" id="ARBA00022448"/>
    </source>
</evidence>
<keyword evidence="5" id="KW-0805">Transcription regulation</keyword>
<evidence type="ECO:0000313" key="12">
    <source>
        <dbReference type="Proteomes" id="UP001596378"/>
    </source>
</evidence>
<evidence type="ECO:0000259" key="9">
    <source>
        <dbReference type="PROSITE" id="PS01124"/>
    </source>
</evidence>
<evidence type="ECO:0000256" key="6">
    <source>
        <dbReference type="ARBA" id="ARBA00023125"/>
    </source>
</evidence>
<comment type="caution">
    <text evidence="11">The sequence shown here is derived from an EMBL/GenBank/DDBJ whole genome shotgun (WGS) entry which is preliminary data.</text>
</comment>
<evidence type="ECO:0000256" key="1">
    <source>
        <dbReference type="ARBA" id="ARBA00004196"/>
    </source>
</evidence>
<feature type="region of interest" description="Disordered" evidence="8">
    <location>
        <begin position="350"/>
        <end position="373"/>
    </location>
</feature>
<dbReference type="InterPro" id="IPR020449">
    <property type="entry name" value="Tscrpt_reg_AraC-type_HTH"/>
</dbReference>
<dbReference type="Pfam" id="PF01497">
    <property type="entry name" value="Peripla_BP_2"/>
    <property type="match status" value="1"/>
</dbReference>
<dbReference type="InterPro" id="IPR009057">
    <property type="entry name" value="Homeodomain-like_sf"/>
</dbReference>
<dbReference type="SMART" id="SM00342">
    <property type="entry name" value="HTH_ARAC"/>
    <property type="match status" value="1"/>
</dbReference>
<evidence type="ECO:0000256" key="5">
    <source>
        <dbReference type="ARBA" id="ARBA00023015"/>
    </source>
</evidence>
<evidence type="ECO:0000256" key="7">
    <source>
        <dbReference type="ARBA" id="ARBA00023163"/>
    </source>
</evidence>
<dbReference type="InterPro" id="IPR051313">
    <property type="entry name" value="Bact_iron-sidero_bind"/>
</dbReference>
<dbReference type="Proteomes" id="UP001596378">
    <property type="component" value="Unassembled WGS sequence"/>
</dbReference>
<dbReference type="Pfam" id="PF12833">
    <property type="entry name" value="HTH_18"/>
    <property type="match status" value="1"/>
</dbReference>
<dbReference type="SUPFAM" id="SSF46689">
    <property type="entry name" value="Homeodomain-like"/>
    <property type="match status" value="2"/>
</dbReference>
<keyword evidence="7" id="KW-0804">Transcription</keyword>
<evidence type="ECO:0000313" key="11">
    <source>
        <dbReference type="EMBL" id="MFC7152045.1"/>
    </source>
</evidence>
<evidence type="ECO:0000259" key="10">
    <source>
        <dbReference type="PROSITE" id="PS50983"/>
    </source>
</evidence>
<protein>
    <submittedName>
        <fullName evidence="11">Helix-turn-helix domain-containing protein</fullName>
    </submittedName>
</protein>
<evidence type="ECO:0000256" key="8">
    <source>
        <dbReference type="SAM" id="MobiDB-lite"/>
    </source>
</evidence>
<dbReference type="InterPro" id="IPR018060">
    <property type="entry name" value="HTH_AraC"/>
</dbReference>
<comment type="similarity">
    <text evidence="2">Belongs to the bacterial solute-binding protein 8 family.</text>
</comment>
<dbReference type="PROSITE" id="PS50983">
    <property type="entry name" value="FE_B12_PBP"/>
    <property type="match status" value="1"/>
</dbReference>
<dbReference type="PRINTS" id="PR00032">
    <property type="entry name" value="HTHARAC"/>
</dbReference>
<accession>A0ABW2FFS7</accession>
<name>A0ABW2FFS7_9BACL</name>